<dbReference type="RefSeq" id="WP_142100293.1">
    <property type="nucleotide sequence ID" value="NZ_VIGH01000006.1"/>
</dbReference>
<protein>
    <submittedName>
        <fullName evidence="2">Uncharacterized protein</fullName>
    </submittedName>
</protein>
<dbReference type="EMBL" id="VIGH01000006">
    <property type="protein sequence ID" value="TQF68203.1"/>
    <property type="molecule type" value="Genomic_DNA"/>
</dbReference>
<comment type="caution">
    <text evidence="2">The sequence shown here is derived from an EMBL/GenBank/DDBJ whole genome shotgun (WGS) entry which is preliminary data.</text>
</comment>
<feature type="region of interest" description="Disordered" evidence="1">
    <location>
        <begin position="1"/>
        <end position="20"/>
    </location>
</feature>
<accession>A0A541B7E0</accession>
<proteinExistence type="predicted"/>
<reference evidence="2 3" key="1">
    <citation type="submission" date="2019-06" db="EMBL/GenBank/DDBJ databases">
        <title>Rhodococcus spaelei sp. nov., isolated from a cave.</title>
        <authorList>
            <person name="Lee S.D."/>
        </authorList>
    </citation>
    <scope>NUCLEOTIDE SEQUENCE [LARGE SCALE GENOMIC DNA]</scope>
    <source>
        <strain evidence="2 3">C9-5</strain>
    </source>
</reference>
<evidence type="ECO:0000313" key="3">
    <source>
        <dbReference type="Proteomes" id="UP000316256"/>
    </source>
</evidence>
<dbReference type="OrthoDB" id="4569207at2"/>
<gene>
    <name evidence="2" type="ORF">FK531_13875</name>
</gene>
<organism evidence="2 3">
    <name type="scientific">Rhodococcus spelaei</name>
    <dbReference type="NCBI Taxonomy" id="2546320"/>
    <lineage>
        <taxon>Bacteria</taxon>
        <taxon>Bacillati</taxon>
        <taxon>Actinomycetota</taxon>
        <taxon>Actinomycetes</taxon>
        <taxon>Mycobacteriales</taxon>
        <taxon>Nocardiaceae</taxon>
        <taxon>Rhodococcus</taxon>
    </lineage>
</organism>
<evidence type="ECO:0000313" key="2">
    <source>
        <dbReference type="EMBL" id="TQF68203.1"/>
    </source>
</evidence>
<dbReference type="AlphaFoldDB" id="A0A541B7E0"/>
<keyword evidence="3" id="KW-1185">Reference proteome</keyword>
<sequence length="74" mass="7800">MNTPIPLPGAHLPGPPQTVDPDKIHAEVDELLAGLGAVGAGEDPHGHDRIPRQAHILERAHDVLVQALATVDKI</sequence>
<name>A0A541B7E0_9NOCA</name>
<evidence type="ECO:0000256" key="1">
    <source>
        <dbReference type="SAM" id="MobiDB-lite"/>
    </source>
</evidence>
<dbReference type="Proteomes" id="UP000316256">
    <property type="component" value="Unassembled WGS sequence"/>
</dbReference>